<protein>
    <submittedName>
        <fullName evidence="1">Uncharacterized protein</fullName>
    </submittedName>
</protein>
<accession>A0AAU7Y4D5</accession>
<dbReference type="EMBL" id="CP158373">
    <property type="protein sequence ID" value="XBY64828.1"/>
    <property type="molecule type" value="Genomic_DNA"/>
</dbReference>
<gene>
    <name evidence="1" type="ORF">ABS648_03415</name>
</gene>
<proteinExistence type="predicted"/>
<dbReference type="AlphaFoldDB" id="A0AAU7Y4D5"/>
<reference evidence="1" key="1">
    <citation type="submission" date="2023-08" db="EMBL/GenBank/DDBJ databases">
        <title>Increased levels of nutrients transform a symbiont into a lethal pathobiont.</title>
        <authorList>
            <person name="Lachnit T."/>
            <person name="Ulrich L."/>
            <person name="Willmer F.M."/>
            <person name="Hasenbein T."/>
            <person name="Steiner L.X."/>
            <person name="Wolters M."/>
            <person name="Herbst E.M."/>
            <person name="Deines P."/>
        </authorList>
    </citation>
    <scope>NUCLEOTIDE SEQUENCE</scope>
    <source>
        <strain evidence="1">T3</strain>
    </source>
</reference>
<dbReference type="RefSeq" id="WP_350447617.1">
    <property type="nucleotide sequence ID" value="NZ_CP158373.1"/>
</dbReference>
<organism evidence="1">
    <name type="scientific">Pseudomonas solani</name>
    <dbReference type="NCBI Taxonomy" id="2731552"/>
    <lineage>
        <taxon>Bacteria</taxon>
        <taxon>Pseudomonadati</taxon>
        <taxon>Pseudomonadota</taxon>
        <taxon>Gammaproteobacteria</taxon>
        <taxon>Pseudomonadales</taxon>
        <taxon>Pseudomonadaceae</taxon>
        <taxon>Pseudomonas</taxon>
    </lineage>
</organism>
<name>A0AAU7Y4D5_9PSED</name>
<sequence length="145" mass="16547">MPRSAEISADIEARLQLIQPNKGFYTDLKGVFDDDAPGDKRPLPLALLTWEDDEPKDRVLAKVTRHRSFVIDGVFPRSAKRRDLERFHFDVLRALGWGGDEFDRKIRGQILSDSAEIPRQEPGAKVRLITITVLVQYVEDYSISP</sequence>
<evidence type="ECO:0000313" key="1">
    <source>
        <dbReference type="EMBL" id="XBY64828.1"/>
    </source>
</evidence>